<comment type="catalytic activity">
    <reaction evidence="10">
        <text>L-alpha-aminoacyl-L-arginine(out) = L-alpha-aminoacyl-L-arginine(in)</text>
        <dbReference type="Rhea" id="RHEA:79367"/>
        <dbReference type="ChEBI" id="CHEBI:229968"/>
    </reaction>
</comment>
<dbReference type="InterPro" id="IPR036259">
    <property type="entry name" value="MFS_trans_sf"/>
</dbReference>
<evidence type="ECO:0000256" key="8">
    <source>
        <dbReference type="ARBA" id="ARBA00044876"/>
    </source>
</evidence>
<comment type="subcellular location">
    <subcellularLocation>
        <location evidence="1">Lysosome membrane</location>
        <topology evidence="1">Multi-pass membrane protein</topology>
    </subcellularLocation>
</comment>
<evidence type="ECO:0000256" key="20">
    <source>
        <dbReference type="ARBA" id="ARBA00044924"/>
    </source>
</evidence>
<dbReference type="InterPro" id="IPR011701">
    <property type="entry name" value="MFS"/>
</dbReference>
<evidence type="ECO:0000256" key="14">
    <source>
        <dbReference type="ARBA" id="ARBA00044898"/>
    </source>
</evidence>
<feature type="transmembrane region" description="Helical" evidence="25">
    <location>
        <begin position="238"/>
        <end position="258"/>
    </location>
</feature>
<evidence type="ECO:0000256" key="19">
    <source>
        <dbReference type="ARBA" id="ARBA00044919"/>
    </source>
</evidence>
<evidence type="ECO:0000256" key="3">
    <source>
        <dbReference type="ARBA" id="ARBA00022448"/>
    </source>
</evidence>
<evidence type="ECO:0000256" key="1">
    <source>
        <dbReference type="ARBA" id="ARBA00004155"/>
    </source>
</evidence>
<evidence type="ECO:0000313" key="26">
    <source>
        <dbReference type="EMBL" id="EQB60519.1"/>
    </source>
</evidence>
<dbReference type="VEuPathDB" id="MicrosporidiaDB:NAPIS_ORF01893"/>
<dbReference type="PANTHER" id="PTHR23512">
    <property type="entry name" value="MAJOR FACILITATOR SUPERFAMILY DOMAIN-CONTAINING PROTEIN 1"/>
    <property type="match status" value="1"/>
</dbReference>
<comment type="catalytic activity">
    <reaction evidence="8">
        <text>L-lysyl-L-alanine(out) = L-lysyl-L-alanine(in)</text>
        <dbReference type="Rhea" id="RHEA:79399"/>
        <dbReference type="ChEBI" id="CHEBI:229954"/>
    </reaction>
</comment>
<dbReference type="EMBL" id="KE647277">
    <property type="protein sequence ID" value="EQB60519.1"/>
    <property type="molecule type" value="Genomic_DNA"/>
</dbReference>
<evidence type="ECO:0000256" key="9">
    <source>
        <dbReference type="ARBA" id="ARBA00044878"/>
    </source>
</evidence>
<evidence type="ECO:0000256" key="7">
    <source>
        <dbReference type="ARBA" id="ARBA00023228"/>
    </source>
</evidence>
<keyword evidence="27" id="KW-1185">Reference proteome</keyword>
<name>T0L7P2_9MICR</name>
<comment type="catalytic activity">
    <reaction evidence="13">
        <text>L-alpha-aminoacyl-L-lysine(out) = L-alpha-aminoacyl-L-lysine(in)</text>
        <dbReference type="Rhea" id="RHEA:79383"/>
        <dbReference type="ChEBI" id="CHEBI:229966"/>
    </reaction>
</comment>
<dbReference type="Gene3D" id="1.20.1250.20">
    <property type="entry name" value="MFS general substrate transporter like domains"/>
    <property type="match status" value="1"/>
</dbReference>
<evidence type="ECO:0000256" key="5">
    <source>
        <dbReference type="ARBA" id="ARBA00022989"/>
    </source>
</evidence>
<accession>T0L7P2</accession>
<comment type="catalytic activity">
    <reaction evidence="16">
        <text>L-lysyl-L-lysine(out) = L-lysyl-L-lysine(in)</text>
        <dbReference type="Rhea" id="RHEA:79403"/>
        <dbReference type="ChEBI" id="CHEBI:229956"/>
    </reaction>
</comment>
<evidence type="ECO:0000256" key="24">
    <source>
        <dbReference type="ARBA" id="ARBA00046376"/>
    </source>
</evidence>
<comment type="function">
    <text evidence="23">Lysosomal dipeptide uniporter that selectively exports lysine, arginine or histidine-containing dipeptides with a net positive charge from the lysosome lumen into the cytosol. Could play a role in a specific type of protein O-glycosylation indirectly regulating macrophages migration and tissue invasion. Also essential for liver homeostasis.</text>
</comment>
<comment type="catalytic activity">
    <reaction evidence="14">
        <text>L-aspartyl-L-lysine(out) = L-aspartyl-L-lysine(in)</text>
        <dbReference type="Rhea" id="RHEA:79411"/>
        <dbReference type="ChEBI" id="CHEBI:229953"/>
    </reaction>
</comment>
<evidence type="ECO:0000256" key="21">
    <source>
        <dbReference type="ARBA" id="ARBA00044985"/>
    </source>
</evidence>
<evidence type="ECO:0000256" key="22">
    <source>
        <dbReference type="ARBA" id="ARBA00045018"/>
    </source>
</evidence>
<dbReference type="AlphaFoldDB" id="T0L7P2"/>
<evidence type="ECO:0000256" key="6">
    <source>
        <dbReference type="ARBA" id="ARBA00023136"/>
    </source>
</evidence>
<dbReference type="PANTHER" id="PTHR23512:SF3">
    <property type="entry name" value="MAJOR FACILITATOR SUPERFAMILY DOMAIN-CONTAINING PROTEIN 1"/>
    <property type="match status" value="1"/>
</dbReference>
<comment type="catalytic activity">
    <reaction evidence="12">
        <text>L-lysyl-L-alpha-amino acid(out) = L-lysyl-L-alpha-amino acid(in)</text>
        <dbReference type="Rhea" id="RHEA:79387"/>
        <dbReference type="ChEBI" id="CHEBI:229965"/>
    </reaction>
</comment>
<comment type="catalytic activity">
    <reaction evidence="20">
        <text>L-lysyl-glycine(out) = L-lysyl-glycine(in)</text>
        <dbReference type="Rhea" id="RHEA:79407"/>
        <dbReference type="ChEBI" id="CHEBI:191202"/>
    </reaction>
</comment>
<evidence type="ECO:0000256" key="12">
    <source>
        <dbReference type="ARBA" id="ARBA00044891"/>
    </source>
</evidence>
<evidence type="ECO:0000256" key="25">
    <source>
        <dbReference type="SAM" id="Phobius"/>
    </source>
</evidence>
<keyword evidence="4 25" id="KW-0812">Transmembrane</keyword>
<keyword evidence="7" id="KW-0458">Lysosome</keyword>
<sequence length="349" mass="39475">MILGRFVYGIGGESCSVVLNKLISKEFANSNIAFALGLFSSISRLGSILNFSSSPLIAERIHEVVPCGIGFIFTLISFFCFVENENYENNILNSKPLLNNVNEQKINHSNIFYEVDFKQSPYTPWESIERDITNEIFDDIKKTAPKQLFKEADTIFYEPSIENANSFHSCFIFIILISFTIALIWAPFYSLAPIIFKIKYKMSTIETGKLLAYIEFLGLFLNPFMGTLEDRYAHSSLYLNYFSPFIISTALGFAGPFVNSYWPCIPKLVSDNNLSNGFAIIYCVLNFAYTISPIALGLLAAKDQNLNYVVLFLIILSVVTIILAWILICLNRKFKLGLNNSKHQSMLIS</sequence>
<keyword evidence="3" id="KW-0813">Transport</keyword>
<organism evidence="26 27">
    <name type="scientific">Vairimorpha apis BRL 01</name>
    <dbReference type="NCBI Taxonomy" id="1037528"/>
    <lineage>
        <taxon>Eukaryota</taxon>
        <taxon>Fungi</taxon>
        <taxon>Fungi incertae sedis</taxon>
        <taxon>Microsporidia</taxon>
        <taxon>Nosematidae</taxon>
        <taxon>Vairimorpha</taxon>
    </lineage>
</organism>
<evidence type="ECO:0000256" key="17">
    <source>
        <dbReference type="ARBA" id="ARBA00044903"/>
    </source>
</evidence>
<comment type="catalytic activity">
    <reaction evidence="9">
        <text>L-histidyl-glycine(out) = L-histidyl-glycine(in)</text>
        <dbReference type="Rhea" id="RHEA:79395"/>
        <dbReference type="ChEBI" id="CHEBI:229957"/>
    </reaction>
</comment>
<evidence type="ECO:0000256" key="13">
    <source>
        <dbReference type="ARBA" id="ARBA00044893"/>
    </source>
</evidence>
<comment type="subunit">
    <text evidence="24">Homodimer. Interacts with lysosomal protein GLMP (via lumenal domain); the interaction starts while both proteins are still in the endoplasmic reticulum and is required for stabilization of MFSD1 in lysosomes but has no direct effect on its targeting to lysosomes or transporter activity.</text>
</comment>
<evidence type="ECO:0000256" key="4">
    <source>
        <dbReference type="ARBA" id="ARBA00022692"/>
    </source>
</evidence>
<evidence type="ECO:0000256" key="2">
    <source>
        <dbReference type="ARBA" id="ARBA00008335"/>
    </source>
</evidence>
<gene>
    <name evidence="26" type="ORF">NAPIS_ORF01893</name>
</gene>
<dbReference type="SUPFAM" id="SSF103473">
    <property type="entry name" value="MFS general substrate transporter"/>
    <property type="match status" value="1"/>
</dbReference>
<dbReference type="HOGENOM" id="CLU_027449_0_0_1"/>
<feature type="transmembrane region" description="Helical" evidence="25">
    <location>
        <begin position="32"/>
        <end position="52"/>
    </location>
</feature>
<evidence type="ECO:0000256" key="15">
    <source>
        <dbReference type="ARBA" id="ARBA00044899"/>
    </source>
</evidence>
<evidence type="ECO:0000256" key="18">
    <source>
        <dbReference type="ARBA" id="ARBA00044912"/>
    </source>
</evidence>
<comment type="catalytic activity">
    <reaction evidence="15">
        <text>L-arginyl-L-alpha-amino acid(out) = L-arginyl-L-alpha-amino acid(in)</text>
        <dbReference type="Rhea" id="RHEA:79371"/>
        <dbReference type="ChEBI" id="CHEBI:84315"/>
    </reaction>
</comment>
<feature type="transmembrane region" description="Helical" evidence="25">
    <location>
        <begin position="64"/>
        <end position="82"/>
    </location>
</feature>
<evidence type="ECO:0000313" key="27">
    <source>
        <dbReference type="Proteomes" id="UP000053780"/>
    </source>
</evidence>
<feature type="transmembrane region" description="Helical" evidence="25">
    <location>
        <begin position="210"/>
        <end position="226"/>
    </location>
</feature>
<dbReference type="Pfam" id="PF07690">
    <property type="entry name" value="MFS_1"/>
    <property type="match status" value="1"/>
</dbReference>
<keyword evidence="6 25" id="KW-0472">Membrane</keyword>
<dbReference type="OrthoDB" id="424834at2759"/>
<reference evidence="26 27" key="1">
    <citation type="journal article" date="2013" name="BMC Genomics">
        <title>Genome sequencing and comparative genomics of honey bee microsporidia, Nosema apis reveal novel insights into host-parasite interactions.</title>
        <authorList>
            <person name="Chen Yp."/>
            <person name="Pettis J.S."/>
            <person name="Zhao Y."/>
            <person name="Liu X."/>
            <person name="Tallon L.J."/>
            <person name="Sadzewicz L.D."/>
            <person name="Li R."/>
            <person name="Zheng H."/>
            <person name="Huang S."/>
            <person name="Zhang X."/>
            <person name="Hamilton M.C."/>
            <person name="Pernal S.F."/>
            <person name="Melathopoulos A.P."/>
            <person name="Yan X."/>
            <person name="Evans J.D."/>
        </authorList>
    </citation>
    <scope>NUCLEOTIDE SEQUENCE [LARGE SCALE GENOMIC DNA]</scope>
    <source>
        <strain evidence="26 27">BRL 01</strain>
    </source>
</reference>
<comment type="catalytic activity">
    <reaction evidence="11">
        <text>L-alpha-aminoacyl-L-histidine(out) = L-alpha-aminoacyl-L-histidine(in)</text>
        <dbReference type="Rhea" id="RHEA:79375"/>
        <dbReference type="ChEBI" id="CHEBI:229967"/>
    </reaction>
</comment>
<keyword evidence="5 25" id="KW-1133">Transmembrane helix</keyword>
<feature type="transmembrane region" description="Helical" evidence="25">
    <location>
        <begin position="306"/>
        <end position="330"/>
    </location>
</feature>
<dbReference type="InterPro" id="IPR052187">
    <property type="entry name" value="MFSD1"/>
</dbReference>
<comment type="catalytic activity">
    <reaction evidence="19">
        <text>L-alanyl-L-lysine(out) = L-alanyl-L-lysine(in)</text>
        <dbReference type="Rhea" id="RHEA:79415"/>
        <dbReference type="ChEBI" id="CHEBI:192470"/>
    </reaction>
</comment>
<comment type="similarity">
    <text evidence="2">Belongs to the major facilitator superfamily.</text>
</comment>
<protein>
    <recommendedName>
        <fullName evidence="21">Lysosomal dipeptide transporter MFSD1</fullName>
    </recommendedName>
    <alternativeName>
        <fullName evidence="22">Major facilitator superfamily domain-containing protein 1</fullName>
    </alternativeName>
</protein>
<evidence type="ECO:0000256" key="10">
    <source>
        <dbReference type="ARBA" id="ARBA00044881"/>
    </source>
</evidence>
<dbReference type="Proteomes" id="UP000053780">
    <property type="component" value="Unassembled WGS sequence"/>
</dbReference>
<dbReference type="GO" id="GO:0022857">
    <property type="term" value="F:transmembrane transporter activity"/>
    <property type="evidence" value="ECO:0007669"/>
    <property type="project" value="InterPro"/>
</dbReference>
<feature type="transmembrane region" description="Helical" evidence="25">
    <location>
        <begin position="166"/>
        <end position="189"/>
    </location>
</feature>
<comment type="catalytic activity">
    <reaction evidence="18">
        <text>L-histidyl-L-alpha-amino acid(out) = L-histidyl-L-alpha-amino acid(in)</text>
        <dbReference type="Rhea" id="RHEA:79379"/>
        <dbReference type="ChEBI" id="CHEBI:229964"/>
    </reaction>
</comment>
<evidence type="ECO:0000256" key="23">
    <source>
        <dbReference type="ARBA" id="ARBA00045709"/>
    </source>
</evidence>
<comment type="catalytic activity">
    <reaction evidence="17">
        <text>L-arginyl-glycine(out) = L-arginyl-glycine(in)</text>
        <dbReference type="Rhea" id="RHEA:79391"/>
        <dbReference type="ChEBI" id="CHEBI:229955"/>
    </reaction>
</comment>
<feature type="transmembrane region" description="Helical" evidence="25">
    <location>
        <begin position="279"/>
        <end position="300"/>
    </location>
</feature>
<evidence type="ECO:0000256" key="11">
    <source>
        <dbReference type="ARBA" id="ARBA00044884"/>
    </source>
</evidence>
<proteinExistence type="inferred from homology"/>
<evidence type="ECO:0000256" key="16">
    <source>
        <dbReference type="ARBA" id="ARBA00044900"/>
    </source>
</evidence>